<dbReference type="InterPro" id="IPR020904">
    <property type="entry name" value="Sc_DH/Rdtase_CS"/>
</dbReference>
<protein>
    <submittedName>
        <fullName evidence="4">Uncharacterized protein</fullName>
    </submittedName>
</protein>
<dbReference type="Gene3D" id="3.40.50.720">
    <property type="entry name" value="NAD(P)-binding Rossmann-like Domain"/>
    <property type="match status" value="1"/>
</dbReference>
<evidence type="ECO:0000256" key="2">
    <source>
        <dbReference type="ARBA" id="ARBA00022857"/>
    </source>
</evidence>
<dbReference type="FunFam" id="3.40.50.720:FF:000084">
    <property type="entry name" value="Short-chain dehydrogenase reductase"/>
    <property type="match status" value="1"/>
</dbReference>
<dbReference type="AlphaFoldDB" id="A0AAX6MAJ1"/>
<dbReference type="PRINTS" id="PR00080">
    <property type="entry name" value="SDRFAMILY"/>
</dbReference>
<name>A0AAX6MAJ1_9PEZI</name>
<gene>
    <name evidence="4" type="ORF">Daesc_009748</name>
</gene>
<dbReference type="GO" id="GO:0048038">
    <property type="term" value="F:quinone binding"/>
    <property type="evidence" value="ECO:0007669"/>
    <property type="project" value="TreeGrafter"/>
</dbReference>
<dbReference type="PANTHER" id="PTHR42760:SF122">
    <property type="entry name" value="NAD(P)-BINDING PROTEIN"/>
    <property type="match status" value="1"/>
</dbReference>
<comment type="similarity">
    <text evidence="1 3">Belongs to the short-chain dehydrogenases/reductases (SDR) family.</text>
</comment>
<accession>A0AAX6MAJ1</accession>
<sequence>MPPSKMADDIPPRPSRSLAGKVAIVTGAGCEGDGLGNGRAISILLAEDGASVVCADIHSSWAKHTSALIEEEGKGESISCQGDVTKPTDCQSIVEAALSAFGRIDILVNNVGIMGARGTATNFDLDQWRRGLDVNVTSMANMAKFVVPEMLEKSETTDGIRGSIINIGSVAGLVGGTPHLLYPTSKGAVLNMTRAMAAHHGSDGIRVNCVCPGK</sequence>
<keyword evidence="2" id="KW-0521">NADP</keyword>
<dbReference type="SUPFAM" id="SSF51735">
    <property type="entry name" value="NAD(P)-binding Rossmann-fold domains"/>
    <property type="match status" value="1"/>
</dbReference>
<dbReference type="EMBL" id="JBANMG010000009">
    <property type="protein sequence ID" value="KAK6949665.1"/>
    <property type="molecule type" value="Genomic_DNA"/>
</dbReference>
<dbReference type="GO" id="GO:0006633">
    <property type="term" value="P:fatty acid biosynthetic process"/>
    <property type="evidence" value="ECO:0007669"/>
    <property type="project" value="TreeGrafter"/>
</dbReference>
<dbReference type="InterPro" id="IPR036291">
    <property type="entry name" value="NAD(P)-bd_dom_sf"/>
</dbReference>
<reference evidence="4 5" key="1">
    <citation type="journal article" date="2024" name="Front Chem Biol">
        <title>Unveiling the potential of Daldinia eschscholtzii MFLUCC 19-0629 through bioactivity and bioinformatics studies for enhanced sustainable agriculture production.</title>
        <authorList>
            <person name="Brooks S."/>
            <person name="Weaver J.A."/>
            <person name="Klomchit A."/>
            <person name="Alharthi S.A."/>
            <person name="Onlamun T."/>
            <person name="Nurani R."/>
            <person name="Vong T.K."/>
            <person name="Alberti F."/>
            <person name="Greco C."/>
        </authorList>
    </citation>
    <scope>NUCLEOTIDE SEQUENCE [LARGE SCALE GENOMIC DNA]</scope>
    <source>
        <strain evidence="4">MFLUCC 19-0629</strain>
    </source>
</reference>
<organism evidence="4 5">
    <name type="scientific">Daldinia eschscholtzii</name>
    <dbReference type="NCBI Taxonomy" id="292717"/>
    <lineage>
        <taxon>Eukaryota</taxon>
        <taxon>Fungi</taxon>
        <taxon>Dikarya</taxon>
        <taxon>Ascomycota</taxon>
        <taxon>Pezizomycotina</taxon>
        <taxon>Sordariomycetes</taxon>
        <taxon>Xylariomycetidae</taxon>
        <taxon>Xylariales</taxon>
        <taxon>Hypoxylaceae</taxon>
        <taxon>Daldinia</taxon>
    </lineage>
</organism>
<proteinExistence type="inferred from homology"/>
<comment type="caution">
    <text evidence="4">The sequence shown here is derived from an EMBL/GenBank/DDBJ whole genome shotgun (WGS) entry which is preliminary data.</text>
</comment>
<evidence type="ECO:0000256" key="3">
    <source>
        <dbReference type="RuleBase" id="RU000363"/>
    </source>
</evidence>
<dbReference type="CDD" id="cd05233">
    <property type="entry name" value="SDR_c"/>
    <property type="match status" value="1"/>
</dbReference>
<dbReference type="PROSITE" id="PS00061">
    <property type="entry name" value="ADH_SHORT"/>
    <property type="match status" value="1"/>
</dbReference>
<dbReference type="PANTHER" id="PTHR42760">
    <property type="entry name" value="SHORT-CHAIN DEHYDROGENASES/REDUCTASES FAMILY MEMBER"/>
    <property type="match status" value="1"/>
</dbReference>
<dbReference type="PRINTS" id="PR00081">
    <property type="entry name" value="GDHRDH"/>
</dbReference>
<dbReference type="InterPro" id="IPR002347">
    <property type="entry name" value="SDR_fam"/>
</dbReference>
<dbReference type="GO" id="GO:0016616">
    <property type="term" value="F:oxidoreductase activity, acting on the CH-OH group of donors, NAD or NADP as acceptor"/>
    <property type="evidence" value="ECO:0007669"/>
    <property type="project" value="TreeGrafter"/>
</dbReference>
<keyword evidence="5" id="KW-1185">Reference proteome</keyword>
<evidence type="ECO:0000256" key="1">
    <source>
        <dbReference type="ARBA" id="ARBA00006484"/>
    </source>
</evidence>
<dbReference type="Proteomes" id="UP001369815">
    <property type="component" value="Unassembled WGS sequence"/>
</dbReference>
<evidence type="ECO:0000313" key="4">
    <source>
        <dbReference type="EMBL" id="KAK6949665.1"/>
    </source>
</evidence>
<dbReference type="Pfam" id="PF00106">
    <property type="entry name" value="adh_short"/>
    <property type="match status" value="1"/>
</dbReference>
<evidence type="ECO:0000313" key="5">
    <source>
        <dbReference type="Proteomes" id="UP001369815"/>
    </source>
</evidence>